<reference evidence="2" key="1">
    <citation type="submission" date="2014-03" db="EMBL/GenBank/DDBJ databases">
        <authorList>
            <person name="Aksoy S."/>
            <person name="Warren W."/>
            <person name="Wilson R.K."/>
        </authorList>
    </citation>
    <scope>NUCLEOTIDE SEQUENCE [LARGE SCALE GENOMIC DNA]</scope>
    <source>
        <strain evidence="2">IAEA</strain>
    </source>
</reference>
<dbReference type="VEuPathDB" id="VectorBase:GPAI009653"/>
<sequence>MFHCTVDGCCCGSSSSGMRPPAVACLCNFLKSDYNALMPYYTPEIPILLAPTTLPLPCRASTPPLPTPPPHSVAEDGSAEFVADVVADKDEDEDEAAAATGTAVGDCGLFCDVQMMDCVL</sequence>
<dbReference type="EnsemblMetazoa" id="GPAI009653-RA">
    <property type="protein sequence ID" value="GPAI009653-PA"/>
    <property type="gene ID" value="GPAI009653"/>
</dbReference>
<reference evidence="1" key="2">
    <citation type="submission" date="2020-05" db="UniProtKB">
        <authorList>
            <consortium name="EnsemblMetazoa"/>
        </authorList>
    </citation>
    <scope>IDENTIFICATION</scope>
    <source>
        <strain evidence="1">IAEA</strain>
    </source>
</reference>
<organism evidence="1 2">
    <name type="scientific">Glossina pallidipes</name>
    <name type="common">Tsetse fly</name>
    <dbReference type="NCBI Taxonomy" id="7398"/>
    <lineage>
        <taxon>Eukaryota</taxon>
        <taxon>Metazoa</taxon>
        <taxon>Ecdysozoa</taxon>
        <taxon>Arthropoda</taxon>
        <taxon>Hexapoda</taxon>
        <taxon>Insecta</taxon>
        <taxon>Pterygota</taxon>
        <taxon>Neoptera</taxon>
        <taxon>Endopterygota</taxon>
        <taxon>Diptera</taxon>
        <taxon>Brachycera</taxon>
        <taxon>Muscomorpha</taxon>
        <taxon>Hippoboscoidea</taxon>
        <taxon>Glossinidae</taxon>
        <taxon>Glossina</taxon>
    </lineage>
</organism>
<dbReference type="Proteomes" id="UP000092445">
    <property type="component" value="Unassembled WGS sequence"/>
</dbReference>
<accession>A0A1A9ZBJ3</accession>
<evidence type="ECO:0000313" key="2">
    <source>
        <dbReference type="Proteomes" id="UP000092445"/>
    </source>
</evidence>
<name>A0A1A9ZBJ3_GLOPL</name>
<protein>
    <submittedName>
        <fullName evidence="1">Uncharacterized protein</fullName>
    </submittedName>
</protein>
<keyword evidence="2" id="KW-1185">Reference proteome</keyword>
<dbReference type="AlphaFoldDB" id="A0A1A9ZBJ3"/>
<proteinExistence type="predicted"/>
<evidence type="ECO:0000313" key="1">
    <source>
        <dbReference type="EnsemblMetazoa" id="GPAI009653-PA"/>
    </source>
</evidence>